<feature type="coiled-coil region" evidence="1">
    <location>
        <begin position="289"/>
        <end position="323"/>
    </location>
</feature>
<dbReference type="Proteomes" id="UP000605846">
    <property type="component" value="Unassembled WGS sequence"/>
</dbReference>
<evidence type="ECO:0000313" key="4">
    <source>
        <dbReference type="Proteomes" id="UP000605846"/>
    </source>
</evidence>
<evidence type="ECO:0000313" key="3">
    <source>
        <dbReference type="EMBL" id="KAF7729510.1"/>
    </source>
</evidence>
<comment type="caution">
    <text evidence="3">The sequence shown here is derived from an EMBL/GenBank/DDBJ whole genome shotgun (WGS) entry which is preliminary data.</text>
</comment>
<dbReference type="PANTHER" id="PTHR40130:SF1">
    <property type="entry name" value="SPINDLE POLE BODY-ASSOCIATED PROTEIN CUT12 DOMAIN-CONTAINING PROTEIN"/>
    <property type="match status" value="1"/>
</dbReference>
<feature type="region of interest" description="Disordered" evidence="2">
    <location>
        <begin position="326"/>
        <end position="392"/>
    </location>
</feature>
<dbReference type="PANTHER" id="PTHR40130">
    <property type="entry name" value="EXPRESSED PROTEIN"/>
    <property type="match status" value="1"/>
</dbReference>
<feature type="compositionally biased region" description="Polar residues" evidence="2">
    <location>
        <begin position="381"/>
        <end position="392"/>
    </location>
</feature>
<organism evidence="3 4">
    <name type="scientific">Apophysomyces ossiformis</name>
    <dbReference type="NCBI Taxonomy" id="679940"/>
    <lineage>
        <taxon>Eukaryota</taxon>
        <taxon>Fungi</taxon>
        <taxon>Fungi incertae sedis</taxon>
        <taxon>Mucoromycota</taxon>
        <taxon>Mucoromycotina</taxon>
        <taxon>Mucoromycetes</taxon>
        <taxon>Mucorales</taxon>
        <taxon>Mucorineae</taxon>
        <taxon>Mucoraceae</taxon>
        <taxon>Apophysomyces</taxon>
    </lineage>
</organism>
<keyword evidence="1" id="KW-0175">Coiled coil</keyword>
<accession>A0A8H7BT17</accession>
<evidence type="ECO:0000256" key="1">
    <source>
        <dbReference type="SAM" id="Coils"/>
    </source>
</evidence>
<dbReference type="AlphaFoldDB" id="A0A8H7BT17"/>
<protein>
    <submittedName>
        <fullName evidence="3">Uncharacterized protein</fullName>
    </submittedName>
</protein>
<keyword evidence="4" id="KW-1185">Reference proteome</keyword>
<reference evidence="3" key="1">
    <citation type="submission" date="2020-01" db="EMBL/GenBank/DDBJ databases">
        <title>Genome Sequencing of Three Apophysomyces-Like Fungal Strains Confirms a Novel Fungal Genus in the Mucoromycota with divergent Burkholderia-like Endosymbiotic Bacteria.</title>
        <authorList>
            <person name="Stajich J.E."/>
            <person name="Macias A.M."/>
            <person name="Carter-House D."/>
            <person name="Lovett B."/>
            <person name="Kasson L.R."/>
            <person name="Berry K."/>
            <person name="Grigoriev I."/>
            <person name="Chang Y."/>
            <person name="Spatafora J."/>
            <person name="Kasson M.T."/>
        </authorList>
    </citation>
    <scope>NUCLEOTIDE SEQUENCE</scope>
    <source>
        <strain evidence="3">NRRL A-21654</strain>
    </source>
</reference>
<feature type="region of interest" description="Disordered" evidence="2">
    <location>
        <begin position="1"/>
        <end position="21"/>
    </location>
</feature>
<evidence type="ECO:0000256" key="2">
    <source>
        <dbReference type="SAM" id="MobiDB-lite"/>
    </source>
</evidence>
<dbReference type="EMBL" id="JABAYA010000024">
    <property type="protein sequence ID" value="KAF7729510.1"/>
    <property type="molecule type" value="Genomic_DNA"/>
</dbReference>
<feature type="coiled-coil region" evidence="1">
    <location>
        <begin position="209"/>
        <end position="236"/>
    </location>
</feature>
<dbReference type="OrthoDB" id="3197614at2759"/>
<feature type="compositionally biased region" description="Low complexity" evidence="2">
    <location>
        <begin position="366"/>
        <end position="380"/>
    </location>
</feature>
<proteinExistence type="predicted"/>
<sequence>MAEQFQKATEYTDDLENHSRKAKELQRKAVKVASGKASAVGAHVVGVNGYRPNGDGVDMSGLRIALPELKAKELPRQGHGHISHSTIGDSYTLLTENDEEDDLDPFNRFWEVLEKMVEKLSNPVAFASAPLSENDNPTPAWLYGSDINNVERLLDGNEEDDLRSKPHKKDTYAMMESYFVVPEKDALDTTRGTPSSAEKRTWQDYVTENEQLKKRIDLLLRKLQAMERAAEESNMLKSSILQFRNDVQKQAKRIMQSHDSSMRSSAALANSGTHTIQSSSIRYPQSGNVAELMARLKELEEENRQLRAHNEKQQLLMNKYRERWEKLKESAKKRRAQPSDQQQEKINGEASTARTRPPTLLRSLAQQPNTNQTSNPPSNTLRPTFQPTDYQS</sequence>
<gene>
    <name evidence="3" type="ORF">EC973_004184</name>
</gene>
<name>A0A8H7BT17_9FUNG</name>